<feature type="transmembrane region" description="Helical" evidence="12">
    <location>
        <begin position="692"/>
        <end position="710"/>
    </location>
</feature>
<protein>
    <recommendedName>
        <fullName evidence="13">G-protein coupled receptors family 3 profile domain-containing protein</fullName>
    </recommendedName>
</protein>
<dbReference type="InterPro" id="IPR017978">
    <property type="entry name" value="GPCR_3_C"/>
</dbReference>
<dbReference type="Pfam" id="PF00003">
    <property type="entry name" value="7tm_3"/>
    <property type="match status" value="1"/>
</dbReference>
<dbReference type="Gene3D" id="2.10.50.30">
    <property type="entry name" value="GPCR, family 3, nine cysteines domain"/>
    <property type="match status" value="1"/>
</dbReference>
<keyword evidence="4" id="KW-0732">Signal</keyword>
<reference evidence="14" key="2">
    <citation type="submission" date="2025-08" db="UniProtKB">
        <authorList>
            <consortium name="Ensembl"/>
        </authorList>
    </citation>
    <scope>IDENTIFICATION</scope>
    <source>
        <strain evidence="14">Hd-rR</strain>
    </source>
</reference>
<dbReference type="InterPro" id="IPR011500">
    <property type="entry name" value="GPCR_3_9-Cys_dom"/>
</dbReference>
<dbReference type="PANTHER" id="PTHR24061:SF441">
    <property type="entry name" value="TASTE RECEPTOR TYPE 1 MEMBER 2B-RELATED"/>
    <property type="match status" value="1"/>
</dbReference>
<evidence type="ECO:0000256" key="7">
    <source>
        <dbReference type="ARBA" id="ARBA00023136"/>
    </source>
</evidence>
<dbReference type="GO" id="GO:0005886">
    <property type="term" value="C:plasma membrane"/>
    <property type="evidence" value="ECO:0000318"/>
    <property type="project" value="GO_Central"/>
</dbReference>
<evidence type="ECO:0000256" key="8">
    <source>
        <dbReference type="ARBA" id="ARBA00023170"/>
    </source>
</evidence>
<evidence type="ECO:0000256" key="12">
    <source>
        <dbReference type="SAM" id="Phobius"/>
    </source>
</evidence>
<keyword evidence="5 12" id="KW-1133">Transmembrane helix</keyword>
<comment type="similarity">
    <text evidence="11">Belongs to the G-protein coupled receptor 3 family. TAS1R subfamily.</text>
</comment>
<dbReference type="InParanoid" id="H2MWT5"/>
<dbReference type="Bgee" id="ENSORLG00000018682">
    <property type="expression patterns" value="Expressed in animal zygote and 3 other cell types or tissues"/>
</dbReference>
<keyword evidence="9" id="KW-0325">Glycoprotein</keyword>
<dbReference type="SUPFAM" id="SSF53822">
    <property type="entry name" value="Periplasmic binding protein-like I"/>
    <property type="match status" value="1"/>
</dbReference>
<dbReference type="InterPro" id="IPR038550">
    <property type="entry name" value="GPCR_3_9-Cys_sf"/>
</dbReference>
<dbReference type="PROSITE" id="PS50259">
    <property type="entry name" value="G_PROTEIN_RECEP_F3_4"/>
    <property type="match status" value="1"/>
</dbReference>
<keyword evidence="15" id="KW-1185">Reference proteome</keyword>
<feature type="transmembrane region" description="Helical" evidence="12">
    <location>
        <begin position="585"/>
        <end position="605"/>
    </location>
</feature>
<evidence type="ECO:0000256" key="2">
    <source>
        <dbReference type="ARBA" id="ARBA00022475"/>
    </source>
</evidence>
<keyword evidence="3 12" id="KW-0812">Transmembrane</keyword>
<feature type="domain" description="G-protein coupled receptors family 3 profile" evidence="13">
    <location>
        <begin position="471"/>
        <end position="732"/>
    </location>
</feature>
<sequence length="741" mass="84429">MMRFSIEEINNSTSLLPNVSLGYEIFDHCSDTKNFPGIFSLMSVDGSVQPWKESVNFSKVIAVVGTGTSTATMTVAPLFMMDLIPMISYGTSSSVFSRKQNFPSFLQTVHPNKDVIEIILRFLEEFKWTWVAFLYIDDDYGRDGLDLFVKKIKDTEICLAFSHGLREDTNYTKLINQMEQHRINVIIVFTTKWTAERLIMSAIQQNLTNKVWIAVDAWSLHKELPKKTGIRNIGTVLGIAEPKLKIPGFDDFVLSIKAQNQCENPEQDPFCDQKCNYSCVSVEDIITADPSFNFPVYSAVYAVAHALHAVLQCGAGSCNNSIKVYPHMVLEELRKSKFTLLNQTVQFDKNGDPKFGPYAIVFWNEIGDAEEIGSYTFHPKHNFDIDESKIHWHGDKKPESFCSKECPDGYMKKQEGVHKCCFSCTICPKETYLNTTDPYKCIKCKDTEWSAEGSTTCNIRQLDYVKFSDPVAIGIMIGTIILLAFIVAISVLFALNYNTPVVRSAGGPMCFLILGCLSLCSISVFFFFGEPSVAFCVLRYFPFLLFYTVCVACFFVRSFQIICIFKLSENFHNISGIWTKYNVHWMFISAAFLLQAILLINRFSLDPPKLFKHKFYFDRIILGCELNTFVDGSLISFILIFLMIFLSLAGKNFPKNYNEAKTITISVLLLIVIWVSFSTLNNFADVKFIDVSHAVATLLSLYSFLLVYFFPRCYIIIFKPEKNTEQYFQDVIQSYTRSNSQ</sequence>
<proteinExistence type="inferred from homology"/>
<dbReference type="PANTHER" id="PTHR24061">
    <property type="entry name" value="CALCIUM-SENSING RECEPTOR-RELATED"/>
    <property type="match status" value="1"/>
</dbReference>
<dbReference type="HOGENOM" id="CLU_005389_5_1_1"/>
<evidence type="ECO:0000256" key="5">
    <source>
        <dbReference type="ARBA" id="ARBA00022989"/>
    </source>
</evidence>
<reference evidence="14 15" key="1">
    <citation type="journal article" date="2007" name="Nature">
        <title>The medaka draft genome and insights into vertebrate genome evolution.</title>
        <authorList>
            <person name="Kasahara M."/>
            <person name="Naruse K."/>
            <person name="Sasaki S."/>
            <person name="Nakatani Y."/>
            <person name="Qu W."/>
            <person name="Ahsan B."/>
            <person name="Yamada T."/>
            <person name="Nagayasu Y."/>
            <person name="Doi K."/>
            <person name="Kasai Y."/>
            <person name="Jindo T."/>
            <person name="Kobayashi D."/>
            <person name="Shimada A."/>
            <person name="Toyoda A."/>
            <person name="Kuroki Y."/>
            <person name="Fujiyama A."/>
            <person name="Sasaki T."/>
            <person name="Shimizu A."/>
            <person name="Asakawa S."/>
            <person name="Shimizu N."/>
            <person name="Hashimoto S."/>
            <person name="Yang J."/>
            <person name="Lee Y."/>
            <person name="Matsushima K."/>
            <person name="Sugano S."/>
            <person name="Sakaizumi M."/>
            <person name="Narita T."/>
            <person name="Ohishi K."/>
            <person name="Haga S."/>
            <person name="Ohta F."/>
            <person name="Nomoto H."/>
            <person name="Nogata K."/>
            <person name="Morishita T."/>
            <person name="Endo T."/>
            <person name="Shin-I T."/>
            <person name="Takeda H."/>
            <person name="Morishita S."/>
            <person name="Kohara Y."/>
        </authorList>
    </citation>
    <scope>NUCLEOTIDE SEQUENCE [LARGE SCALE GENOMIC DNA]</scope>
    <source>
        <strain evidence="14 15">Hd-rR</strain>
    </source>
</reference>
<dbReference type="InterPro" id="IPR028082">
    <property type="entry name" value="Peripla_BP_I"/>
</dbReference>
<reference evidence="14" key="3">
    <citation type="submission" date="2025-09" db="UniProtKB">
        <authorList>
            <consortium name="Ensembl"/>
        </authorList>
    </citation>
    <scope>IDENTIFICATION</scope>
    <source>
        <strain evidence="14">Hd-rR</strain>
    </source>
</reference>
<dbReference type="eggNOG" id="KOG1056">
    <property type="taxonomic scope" value="Eukaryota"/>
</dbReference>
<dbReference type="InterPro" id="IPR000068">
    <property type="entry name" value="GPCR_3_Ca_sens_rcpt-rel"/>
</dbReference>
<evidence type="ECO:0000256" key="1">
    <source>
        <dbReference type="ARBA" id="ARBA00004651"/>
    </source>
</evidence>
<organism evidence="14 15">
    <name type="scientific">Oryzias latipes</name>
    <name type="common">Japanese rice fish</name>
    <name type="synonym">Japanese killifish</name>
    <dbReference type="NCBI Taxonomy" id="8090"/>
    <lineage>
        <taxon>Eukaryota</taxon>
        <taxon>Metazoa</taxon>
        <taxon>Chordata</taxon>
        <taxon>Craniata</taxon>
        <taxon>Vertebrata</taxon>
        <taxon>Euteleostomi</taxon>
        <taxon>Actinopterygii</taxon>
        <taxon>Neopterygii</taxon>
        <taxon>Teleostei</taxon>
        <taxon>Neoteleostei</taxon>
        <taxon>Acanthomorphata</taxon>
        <taxon>Ovalentaria</taxon>
        <taxon>Atherinomorphae</taxon>
        <taxon>Beloniformes</taxon>
        <taxon>Adrianichthyidae</taxon>
        <taxon>Oryziinae</taxon>
        <taxon>Oryzias</taxon>
    </lineage>
</organism>
<feature type="transmembrane region" description="Helical" evidence="12">
    <location>
        <begin position="662"/>
        <end position="680"/>
    </location>
</feature>
<dbReference type="AlphaFoldDB" id="H2MWT5"/>
<evidence type="ECO:0000256" key="10">
    <source>
        <dbReference type="ARBA" id="ARBA00023224"/>
    </source>
</evidence>
<feature type="transmembrane region" description="Helical" evidence="12">
    <location>
        <begin position="632"/>
        <end position="650"/>
    </location>
</feature>
<evidence type="ECO:0000313" key="14">
    <source>
        <dbReference type="Ensembl" id="ENSORLP00000023346.2"/>
    </source>
</evidence>
<dbReference type="GO" id="GO:0050909">
    <property type="term" value="P:sensory perception of taste"/>
    <property type="evidence" value="ECO:0007669"/>
    <property type="project" value="UniProtKB-ARBA"/>
</dbReference>
<dbReference type="FunFam" id="3.40.50.2300:FF:000016">
    <property type="entry name" value="Taste 1 receptor member 2"/>
    <property type="match status" value="1"/>
</dbReference>
<dbReference type="Ensembl" id="ENSORLT00000023347.2">
    <property type="protein sequence ID" value="ENSORLP00000023346.2"/>
    <property type="gene ID" value="ENSORLG00000018682.2"/>
</dbReference>
<dbReference type="FunFam" id="2.10.50.30:FF:000004">
    <property type="entry name" value="Taste receptor type 1 member 3-like protein"/>
    <property type="match status" value="1"/>
</dbReference>
<comment type="subcellular location">
    <subcellularLocation>
        <location evidence="1">Cell membrane</location>
        <topology evidence="1">Multi-pass membrane protein</topology>
    </subcellularLocation>
</comment>
<keyword evidence="8" id="KW-0675">Receptor</keyword>
<feature type="transmembrane region" description="Helical" evidence="12">
    <location>
        <begin position="540"/>
        <end position="565"/>
    </location>
</feature>
<feature type="transmembrane region" description="Helical" evidence="12">
    <location>
        <begin position="471"/>
        <end position="497"/>
    </location>
</feature>
<evidence type="ECO:0000256" key="6">
    <source>
        <dbReference type="ARBA" id="ARBA00023040"/>
    </source>
</evidence>
<dbReference type="InterPro" id="IPR000337">
    <property type="entry name" value="GPCR_3"/>
</dbReference>
<feature type="transmembrane region" description="Helical" evidence="12">
    <location>
        <begin position="509"/>
        <end position="528"/>
    </location>
</feature>
<name>H2MWT5_ORYLA</name>
<dbReference type="STRING" id="8090.ENSORLP00000023346"/>
<evidence type="ECO:0000313" key="15">
    <source>
        <dbReference type="Proteomes" id="UP000001038"/>
    </source>
</evidence>
<dbReference type="Pfam" id="PF07562">
    <property type="entry name" value="NCD3G"/>
    <property type="match status" value="1"/>
</dbReference>
<dbReference type="GO" id="GO:0004930">
    <property type="term" value="F:G protein-coupled receptor activity"/>
    <property type="evidence" value="ECO:0007669"/>
    <property type="project" value="UniProtKB-KW"/>
</dbReference>
<dbReference type="GeneTree" id="ENSGT00940000156136"/>
<dbReference type="Pfam" id="PF01094">
    <property type="entry name" value="ANF_receptor"/>
    <property type="match status" value="1"/>
</dbReference>
<keyword evidence="10" id="KW-0807">Transducer</keyword>
<accession>H2MWT5</accession>
<keyword evidence="2" id="KW-1003">Cell membrane</keyword>
<evidence type="ECO:0000256" key="3">
    <source>
        <dbReference type="ARBA" id="ARBA00022692"/>
    </source>
</evidence>
<keyword evidence="6" id="KW-0297">G-protein coupled receptor</keyword>
<evidence type="ECO:0000259" key="13">
    <source>
        <dbReference type="PROSITE" id="PS50259"/>
    </source>
</evidence>
<dbReference type="Gene3D" id="3.40.50.2300">
    <property type="match status" value="2"/>
</dbReference>
<evidence type="ECO:0000256" key="11">
    <source>
        <dbReference type="ARBA" id="ARBA00038492"/>
    </source>
</evidence>
<dbReference type="InterPro" id="IPR001828">
    <property type="entry name" value="ANF_lig-bd_rcpt"/>
</dbReference>
<dbReference type="PRINTS" id="PR00248">
    <property type="entry name" value="GPCRMGR"/>
</dbReference>
<evidence type="ECO:0000256" key="9">
    <source>
        <dbReference type="ARBA" id="ARBA00023180"/>
    </source>
</evidence>
<keyword evidence="7 12" id="KW-0472">Membrane</keyword>
<dbReference type="Proteomes" id="UP000001038">
    <property type="component" value="Chromosome 7"/>
</dbReference>
<evidence type="ECO:0000256" key="4">
    <source>
        <dbReference type="ARBA" id="ARBA00022729"/>
    </source>
</evidence>